<evidence type="ECO:0000313" key="4">
    <source>
        <dbReference type="Proteomes" id="UP000245765"/>
    </source>
</evidence>
<dbReference type="PROSITE" id="PS51123">
    <property type="entry name" value="OMPA_2"/>
    <property type="match status" value="1"/>
</dbReference>
<sequence>MRRLLALALLWPGLALGQPRDFSCVGAEALEDDVFAVPFERGSDRLREVARTGIDTAAALAKAEPERNICVLGHADRSLGAESSTQLAARRARAVAQALAQRGVERDRVRAEARVTAYSGRLQEPGARAVTIVVMPAPR</sequence>
<gene>
    <name evidence="3" type="ORF">DFH01_04515</name>
</gene>
<reference evidence="4" key="1">
    <citation type="submission" date="2018-05" db="EMBL/GenBank/DDBJ databases">
        <authorList>
            <person name="Du Z."/>
            <person name="Wang X."/>
        </authorList>
    </citation>
    <scope>NUCLEOTIDE SEQUENCE [LARGE SCALE GENOMIC DNA]</scope>
    <source>
        <strain evidence="4">CQN31</strain>
    </source>
</reference>
<keyword evidence="4" id="KW-1185">Reference proteome</keyword>
<dbReference type="SUPFAM" id="SSF103088">
    <property type="entry name" value="OmpA-like"/>
    <property type="match status" value="1"/>
</dbReference>
<dbReference type="Proteomes" id="UP000245765">
    <property type="component" value="Unassembled WGS sequence"/>
</dbReference>
<dbReference type="Pfam" id="PF00691">
    <property type="entry name" value="OmpA"/>
    <property type="match status" value="1"/>
</dbReference>
<proteinExistence type="predicted"/>
<evidence type="ECO:0000256" key="1">
    <source>
        <dbReference type="PROSITE-ProRule" id="PRU00473"/>
    </source>
</evidence>
<feature type="domain" description="OmpA-like" evidence="2">
    <location>
        <begin position="26"/>
        <end position="138"/>
    </location>
</feature>
<dbReference type="InterPro" id="IPR006665">
    <property type="entry name" value="OmpA-like"/>
</dbReference>
<evidence type="ECO:0000313" key="3">
    <source>
        <dbReference type="EMBL" id="PWS38546.1"/>
    </source>
</evidence>
<accession>A0A317FLT2</accession>
<comment type="caution">
    <text evidence="3">The sequence shown here is derived from an EMBL/GenBank/DDBJ whole genome shotgun (WGS) entry which is preliminary data.</text>
</comment>
<dbReference type="RefSeq" id="WP_109869167.1">
    <property type="nucleotide sequence ID" value="NZ_QGNA01000001.1"/>
</dbReference>
<organism evidence="3 4">
    <name type="scientific">Falsiroseomonas bella</name>
    <dbReference type="NCBI Taxonomy" id="2184016"/>
    <lineage>
        <taxon>Bacteria</taxon>
        <taxon>Pseudomonadati</taxon>
        <taxon>Pseudomonadota</taxon>
        <taxon>Alphaproteobacteria</taxon>
        <taxon>Acetobacterales</taxon>
        <taxon>Roseomonadaceae</taxon>
        <taxon>Falsiroseomonas</taxon>
    </lineage>
</organism>
<dbReference type="InterPro" id="IPR036737">
    <property type="entry name" value="OmpA-like_sf"/>
</dbReference>
<dbReference type="EMBL" id="QGNA01000001">
    <property type="protein sequence ID" value="PWS38546.1"/>
    <property type="molecule type" value="Genomic_DNA"/>
</dbReference>
<dbReference type="OrthoDB" id="7282006at2"/>
<protein>
    <recommendedName>
        <fullName evidence="2">OmpA-like domain-containing protein</fullName>
    </recommendedName>
</protein>
<name>A0A317FLT2_9PROT</name>
<keyword evidence="1" id="KW-0472">Membrane</keyword>
<dbReference type="Gene3D" id="3.30.1330.60">
    <property type="entry name" value="OmpA-like domain"/>
    <property type="match status" value="1"/>
</dbReference>
<dbReference type="AlphaFoldDB" id="A0A317FLT2"/>
<evidence type="ECO:0000259" key="2">
    <source>
        <dbReference type="PROSITE" id="PS51123"/>
    </source>
</evidence>
<dbReference type="GO" id="GO:0016020">
    <property type="term" value="C:membrane"/>
    <property type="evidence" value="ECO:0007669"/>
    <property type="project" value="UniProtKB-UniRule"/>
</dbReference>